<keyword evidence="3" id="KW-1185">Reference proteome</keyword>
<accession>C7ZKH1</accession>
<dbReference type="AlphaFoldDB" id="C7ZKH1"/>
<dbReference type="EMBL" id="GG698938">
    <property type="protein sequence ID" value="EEU35521.1"/>
    <property type="molecule type" value="Genomic_DNA"/>
</dbReference>
<protein>
    <recommendedName>
        <fullName evidence="1">PD-(D/E)XK nuclease-like domain-containing protein</fullName>
    </recommendedName>
</protein>
<dbReference type="OrthoDB" id="5244165at2759"/>
<proteinExistence type="predicted"/>
<dbReference type="RefSeq" id="XP_003041234.1">
    <property type="nucleotide sequence ID" value="XM_003041188.1"/>
</dbReference>
<reference evidence="2 3" key="1">
    <citation type="journal article" date="2009" name="PLoS Genet.">
        <title>The genome of Nectria haematococca: contribution of supernumerary chromosomes to gene expansion.</title>
        <authorList>
            <person name="Coleman J.J."/>
            <person name="Rounsley S.D."/>
            <person name="Rodriguez-Carres M."/>
            <person name="Kuo A."/>
            <person name="Wasmann C.C."/>
            <person name="Grimwood J."/>
            <person name="Schmutz J."/>
            <person name="Taga M."/>
            <person name="White G.J."/>
            <person name="Zhou S."/>
            <person name="Schwartz D.C."/>
            <person name="Freitag M."/>
            <person name="Ma L.J."/>
            <person name="Danchin E.G."/>
            <person name="Henrissat B."/>
            <person name="Coutinho P.M."/>
            <person name="Nelson D.R."/>
            <person name="Straney D."/>
            <person name="Napoli C.A."/>
            <person name="Barker B.M."/>
            <person name="Gribskov M."/>
            <person name="Rep M."/>
            <person name="Kroken S."/>
            <person name="Molnar I."/>
            <person name="Rensing C."/>
            <person name="Kennell J.C."/>
            <person name="Zamora J."/>
            <person name="Farman M.L."/>
            <person name="Selker E.U."/>
            <person name="Salamov A."/>
            <person name="Shapiro H."/>
            <person name="Pangilinan J."/>
            <person name="Lindquist E."/>
            <person name="Lamers C."/>
            <person name="Grigoriev I.V."/>
            <person name="Geiser D.M."/>
            <person name="Covert S.F."/>
            <person name="Temporini E."/>
            <person name="Vanetten H.D."/>
        </authorList>
    </citation>
    <scope>NUCLEOTIDE SEQUENCE [LARGE SCALE GENOMIC DNA]</scope>
    <source>
        <strain evidence="3">ATCC MYA-4622 / CBS 123669 / FGSC 9596 / NRRL 45880 / 77-13-4</strain>
    </source>
</reference>
<feature type="domain" description="PD-(D/E)XK nuclease-like" evidence="1">
    <location>
        <begin position="1"/>
        <end position="122"/>
    </location>
</feature>
<dbReference type="Proteomes" id="UP000005206">
    <property type="component" value="Chromosome 16"/>
</dbReference>
<feature type="non-terminal residue" evidence="2">
    <location>
        <position position="125"/>
    </location>
</feature>
<evidence type="ECO:0000313" key="3">
    <source>
        <dbReference type="Proteomes" id="UP000005206"/>
    </source>
</evidence>
<name>C7ZKH1_FUSV7</name>
<dbReference type="KEGG" id="nhe:NECHADRAFT_9732"/>
<dbReference type="Pfam" id="PF20516">
    <property type="entry name" value="PDDEXK_12"/>
    <property type="match status" value="1"/>
</dbReference>
<dbReference type="STRING" id="660122.C7ZKH1"/>
<dbReference type="InParanoid" id="C7ZKH1"/>
<evidence type="ECO:0000259" key="1">
    <source>
        <dbReference type="Pfam" id="PF20516"/>
    </source>
</evidence>
<feature type="non-terminal residue" evidence="2">
    <location>
        <position position="1"/>
    </location>
</feature>
<dbReference type="VEuPathDB" id="FungiDB:NECHADRAFT_9732"/>
<gene>
    <name evidence="2" type="ORF">NECHADRAFT_9732</name>
</gene>
<organism evidence="2 3">
    <name type="scientific">Fusarium vanettenii (strain ATCC MYA-4622 / CBS 123669 / FGSC 9596 / NRRL 45880 / 77-13-4)</name>
    <name type="common">Fusarium solani subsp. pisi</name>
    <dbReference type="NCBI Taxonomy" id="660122"/>
    <lineage>
        <taxon>Eukaryota</taxon>
        <taxon>Fungi</taxon>
        <taxon>Dikarya</taxon>
        <taxon>Ascomycota</taxon>
        <taxon>Pezizomycotina</taxon>
        <taxon>Sordariomycetes</taxon>
        <taxon>Hypocreomycetidae</taxon>
        <taxon>Hypocreales</taxon>
        <taxon>Nectriaceae</taxon>
        <taxon>Fusarium</taxon>
        <taxon>Fusarium solani species complex</taxon>
        <taxon>Fusarium vanettenii</taxon>
    </lineage>
</organism>
<evidence type="ECO:0000313" key="2">
    <source>
        <dbReference type="EMBL" id="EEU35521.1"/>
    </source>
</evidence>
<dbReference type="GeneID" id="9675839"/>
<dbReference type="OMA" id="WAATHFN"/>
<dbReference type="InterPro" id="IPR046797">
    <property type="entry name" value="PDDEXK_12"/>
</dbReference>
<sequence>YMPLRWRPIAVNIETKTPDGSSQEGMAQLSVWAATHFERLRALKKSKAAILGESQKEEALSTALPLLLIQGSTWSLFFAVDGTDRIDIFNGIVIGDTATILGCYKVVAALRELATWSETTFRTWL</sequence>
<dbReference type="HOGENOM" id="CLU_027219_4_0_1"/>